<evidence type="ECO:0000313" key="1">
    <source>
        <dbReference type="EMBL" id="QEE30846.1"/>
    </source>
</evidence>
<organism evidence="1 2">
    <name type="scientific">Terriglobus albidus</name>
    <dbReference type="NCBI Taxonomy" id="1592106"/>
    <lineage>
        <taxon>Bacteria</taxon>
        <taxon>Pseudomonadati</taxon>
        <taxon>Acidobacteriota</taxon>
        <taxon>Terriglobia</taxon>
        <taxon>Terriglobales</taxon>
        <taxon>Acidobacteriaceae</taxon>
        <taxon>Terriglobus</taxon>
    </lineage>
</organism>
<dbReference type="EMBL" id="CP042806">
    <property type="protein sequence ID" value="QEE30846.1"/>
    <property type="molecule type" value="Genomic_DNA"/>
</dbReference>
<evidence type="ECO:0000313" key="2">
    <source>
        <dbReference type="Proteomes" id="UP000321820"/>
    </source>
</evidence>
<dbReference type="RefSeq" id="WP_147650142.1">
    <property type="nucleotide sequence ID" value="NZ_CP042806.1"/>
</dbReference>
<name>A0A5B9EL71_9BACT</name>
<sequence length="214" mass="23512">MLVVIGGHTRNIGKTSAVCELIRTFPALHWTAVKITQYGHYVCSADGEPCDCQTADHTIALTEERTSTSGTDTSRYLAAGAARSLWLRTRQGQLAEAMPRLRAELAKSANNILESNSVMRFLRPDLYLVVLSPETADFKPSAQYVLDRADAYLLTAKPNAPAWQGISLRLLSGKPNFAYMAGEPFSPELKAWLAERLGQISGSRVGWEQRASAR</sequence>
<dbReference type="AlphaFoldDB" id="A0A5B9EL71"/>
<dbReference type="Gene3D" id="3.40.50.300">
    <property type="entry name" value="P-loop containing nucleotide triphosphate hydrolases"/>
    <property type="match status" value="1"/>
</dbReference>
<keyword evidence="2" id="KW-1185">Reference proteome</keyword>
<dbReference type="InterPro" id="IPR027417">
    <property type="entry name" value="P-loop_NTPase"/>
</dbReference>
<gene>
    <name evidence="1" type="ORF">FTW19_24310</name>
</gene>
<dbReference type="KEGG" id="talb:FTW19_24310"/>
<proteinExistence type="predicted"/>
<accession>A0A5B9EL71</accession>
<dbReference type="Proteomes" id="UP000321820">
    <property type="component" value="Chromosome"/>
</dbReference>
<reference evidence="1 2" key="1">
    <citation type="submission" date="2019-08" db="EMBL/GenBank/DDBJ databases">
        <title>Complete genome sequence of Terriglobus albidus strain ORNL.</title>
        <authorList>
            <person name="Podar M."/>
        </authorList>
    </citation>
    <scope>NUCLEOTIDE SEQUENCE [LARGE SCALE GENOMIC DNA]</scope>
    <source>
        <strain evidence="1 2">ORNL</strain>
    </source>
</reference>
<dbReference type="OrthoDB" id="114198at2"/>
<protein>
    <recommendedName>
        <fullName evidence="3">Molybdopterin-guanine dinucleotide biosynthesis protein B (MobB) domain-containing protein</fullName>
    </recommendedName>
</protein>
<evidence type="ECO:0008006" key="3">
    <source>
        <dbReference type="Google" id="ProtNLM"/>
    </source>
</evidence>